<dbReference type="PRINTS" id="PR00455">
    <property type="entry name" value="HTHTETR"/>
</dbReference>
<evidence type="ECO:0000256" key="2">
    <source>
        <dbReference type="ARBA" id="ARBA00023125"/>
    </source>
</evidence>
<dbReference type="KEGG" id="mey:TM49_13345"/>
<evidence type="ECO:0000313" key="6">
    <source>
        <dbReference type="EMBL" id="AJY46436.1"/>
    </source>
</evidence>
<dbReference type="EMBL" id="CP010803">
    <property type="protein sequence ID" value="AJY46436.1"/>
    <property type="molecule type" value="Genomic_DNA"/>
</dbReference>
<protein>
    <submittedName>
        <fullName evidence="6">TetR family transcriptional regulator</fullName>
    </submittedName>
</protein>
<sequence length="215" mass="23489">MPTPTPSALAPRKTPRQARAEATVDAIFEATIQLLLRDGPHRLTTTRVAERAGVSVGTMYQYFPHKQALIYALNARYLETLAEKIEASCRSRHGATIGDMAEALIDTYWRAKTERADVTRALYRSVVELDNEGLLADFAARADAATTAMLASACDADFEDIASVNLTLVTMVFGAVRNAFERNLDDDATMALRGQLVLMCRSYLEAVSAPGTVRS</sequence>
<organism evidence="6 7">
    <name type="scientific">Martelella endophytica</name>
    <dbReference type="NCBI Taxonomy" id="1486262"/>
    <lineage>
        <taxon>Bacteria</taxon>
        <taxon>Pseudomonadati</taxon>
        <taxon>Pseudomonadota</taxon>
        <taxon>Alphaproteobacteria</taxon>
        <taxon>Hyphomicrobiales</taxon>
        <taxon>Aurantimonadaceae</taxon>
        <taxon>Martelella</taxon>
    </lineage>
</organism>
<evidence type="ECO:0000313" key="7">
    <source>
        <dbReference type="Proteomes" id="UP000032611"/>
    </source>
</evidence>
<feature type="domain" description="HTH tetR-type" evidence="5">
    <location>
        <begin position="21"/>
        <end position="81"/>
    </location>
</feature>
<dbReference type="SUPFAM" id="SSF46689">
    <property type="entry name" value="Homeodomain-like"/>
    <property type="match status" value="1"/>
</dbReference>
<dbReference type="PANTHER" id="PTHR30055">
    <property type="entry name" value="HTH-TYPE TRANSCRIPTIONAL REGULATOR RUTR"/>
    <property type="match status" value="1"/>
</dbReference>
<dbReference type="Gene3D" id="1.10.357.10">
    <property type="entry name" value="Tetracycline Repressor, domain 2"/>
    <property type="match status" value="1"/>
</dbReference>
<dbReference type="AlphaFoldDB" id="A0A0D5LQQ1"/>
<gene>
    <name evidence="6" type="ORF">TM49_13345</name>
</gene>
<keyword evidence="7" id="KW-1185">Reference proteome</keyword>
<dbReference type="Pfam" id="PF00440">
    <property type="entry name" value="TetR_N"/>
    <property type="match status" value="1"/>
</dbReference>
<evidence type="ECO:0000256" key="1">
    <source>
        <dbReference type="ARBA" id="ARBA00023015"/>
    </source>
</evidence>
<dbReference type="InterPro" id="IPR001647">
    <property type="entry name" value="HTH_TetR"/>
</dbReference>
<dbReference type="PATRIC" id="fig|1486262.3.peg.2758"/>
<dbReference type="GO" id="GO:0003700">
    <property type="term" value="F:DNA-binding transcription factor activity"/>
    <property type="evidence" value="ECO:0007669"/>
    <property type="project" value="TreeGrafter"/>
</dbReference>
<proteinExistence type="predicted"/>
<dbReference type="InterPro" id="IPR009057">
    <property type="entry name" value="Homeodomain-like_sf"/>
</dbReference>
<keyword evidence="2 4" id="KW-0238">DNA-binding</keyword>
<name>A0A0D5LQQ1_MAREN</name>
<dbReference type="Proteomes" id="UP000032611">
    <property type="component" value="Chromosome"/>
</dbReference>
<feature type="DNA-binding region" description="H-T-H motif" evidence="4">
    <location>
        <begin position="44"/>
        <end position="63"/>
    </location>
</feature>
<dbReference type="OrthoDB" id="9808189at2"/>
<dbReference type="STRING" id="1486262.TM49_13345"/>
<accession>A0A0D5LQQ1</accession>
<dbReference type="InterPro" id="IPR050109">
    <property type="entry name" value="HTH-type_TetR-like_transc_reg"/>
</dbReference>
<keyword evidence="3" id="KW-0804">Transcription</keyword>
<evidence type="ECO:0000259" key="5">
    <source>
        <dbReference type="PROSITE" id="PS50977"/>
    </source>
</evidence>
<dbReference type="PROSITE" id="PS50977">
    <property type="entry name" value="HTH_TETR_2"/>
    <property type="match status" value="1"/>
</dbReference>
<dbReference type="InterPro" id="IPR041669">
    <property type="entry name" value="TetR_C_15"/>
</dbReference>
<dbReference type="GO" id="GO:0000976">
    <property type="term" value="F:transcription cis-regulatory region binding"/>
    <property type="evidence" value="ECO:0007669"/>
    <property type="project" value="TreeGrafter"/>
</dbReference>
<dbReference type="Pfam" id="PF17918">
    <property type="entry name" value="TetR_C_15"/>
    <property type="match status" value="1"/>
</dbReference>
<evidence type="ECO:0000256" key="4">
    <source>
        <dbReference type="PROSITE-ProRule" id="PRU00335"/>
    </source>
</evidence>
<reference evidence="6 7" key="1">
    <citation type="journal article" date="2015" name="Genome Announc.">
        <title>Complete genome sequence of Martelella endophytica YC6887, which has antifungal activity associated with a halophyte.</title>
        <authorList>
            <person name="Khan A."/>
            <person name="Khan H."/>
            <person name="Chung E.J."/>
            <person name="Hossain M.T."/>
            <person name="Chung Y.R."/>
        </authorList>
    </citation>
    <scope>NUCLEOTIDE SEQUENCE [LARGE SCALE GENOMIC DNA]</scope>
    <source>
        <strain evidence="6">YC6887</strain>
    </source>
</reference>
<dbReference type="PANTHER" id="PTHR30055:SF234">
    <property type="entry name" value="HTH-TYPE TRANSCRIPTIONAL REGULATOR BETI"/>
    <property type="match status" value="1"/>
</dbReference>
<keyword evidence="1" id="KW-0805">Transcription regulation</keyword>
<dbReference type="HOGENOM" id="CLU_069356_46_0_5"/>
<evidence type="ECO:0000256" key="3">
    <source>
        <dbReference type="ARBA" id="ARBA00023163"/>
    </source>
</evidence>